<evidence type="ECO:0000256" key="13">
    <source>
        <dbReference type="ARBA" id="ARBA00023012"/>
    </source>
</evidence>
<comment type="subcellular location">
    <subcellularLocation>
        <location evidence="2">Cell inner membrane</location>
        <topology evidence="2">Multi-pass membrane protein</topology>
    </subcellularLocation>
</comment>
<dbReference type="EC" id="2.7.13.3" evidence="3"/>
<keyword evidence="14 15" id="KW-0472">Membrane</keyword>
<dbReference type="Proteomes" id="UP000309450">
    <property type="component" value="Unassembled WGS sequence"/>
</dbReference>
<keyword evidence="4" id="KW-1003">Cell membrane</keyword>
<dbReference type="Gene3D" id="1.10.287.130">
    <property type="match status" value="1"/>
</dbReference>
<feature type="domain" description="Histidine kinase" evidence="16">
    <location>
        <begin position="240"/>
        <end position="439"/>
    </location>
</feature>
<dbReference type="Pfam" id="PF02518">
    <property type="entry name" value="HATPase_c"/>
    <property type="match status" value="1"/>
</dbReference>
<dbReference type="CDD" id="cd00082">
    <property type="entry name" value="HisKA"/>
    <property type="match status" value="1"/>
</dbReference>
<dbReference type="InterPro" id="IPR036097">
    <property type="entry name" value="HisK_dim/P_sf"/>
</dbReference>
<dbReference type="InterPro" id="IPR003594">
    <property type="entry name" value="HATPase_dom"/>
</dbReference>
<dbReference type="GO" id="GO:0005524">
    <property type="term" value="F:ATP binding"/>
    <property type="evidence" value="ECO:0007669"/>
    <property type="project" value="UniProtKB-KW"/>
</dbReference>
<dbReference type="Pfam" id="PF00512">
    <property type="entry name" value="HisKA"/>
    <property type="match status" value="1"/>
</dbReference>
<comment type="caution">
    <text evidence="18">The sequence shown here is derived from an EMBL/GenBank/DDBJ whole genome shotgun (WGS) entry which is preliminary data.</text>
</comment>
<keyword evidence="19" id="KW-1185">Reference proteome</keyword>
<protein>
    <recommendedName>
        <fullName evidence="3">histidine kinase</fullName>
        <ecNumber evidence="3">2.7.13.3</ecNumber>
    </recommendedName>
</protein>
<dbReference type="PRINTS" id="PR00344">
    <property type="entry name" value="BCTRLSENSOR"/>
</dbReference>
<dbReference type="EMBL" id="SSND01000001">
    <property type="protein sequence ID" value="THD84743.1"/>
    <property type="molecule type" value="Genomic_DNA"/>
</dbReference>
<dbReference type="InterPro" id="IPR004358">
    <property type="entry name" value="Sig_transdc_His_kin-like_C"/>
</dbReference>
<keyword evidence="8 15" id="KW-0812">Transmembrane</keyword>
<evidence type="ECO:0000256" key="14">
    <source>
        <dbReference type="ARBA" id="ARBA00023136"/>
    </source>
</evidence>
<evidence type="ECO:0000313" key="19">
    <source>
        <dbReference type="Proteomes" id="UP000309450"/>
    </source>
</evidence>
<dbReference type="InterPro" id="IPR003660">
    <property type="entry name" value="HAMP_dom"/>
</dbReference>
<sequence length="439" mass="47614">MFNPKTILPRGLYGRAALILLVPIVTIQLVVSIAFIQRHFERVTRQMTQGVAVELRLLLDDLARDPVAAAQTAKALGMTVNPVGDGSDAGGAAGAEADRRDLWDLSGRQVILTLRAELDAVEGVDLQTDPDAVLVLLRGPGGDVTVRIDRRRVSASNPHQLLVLMIFTSVLMTFIAYRFLRNQLRPITRLAKAAEAFGKGEHLPYRPSGAVEVRAAGNAFLEMRARIERQIEQRTMMLSGVSHDLRTPLTRLRLGLSMLPEDEDTRALLADVADMERLVDEFLSFARGDAIEEPEATDPLALVQRVVENAGRAGQAVSLVRTEGAGTMRLRPAAVTRAVENLIGNAVRHGKRAEVSVLLGERSCRITIEDDGPGIPEDRRDEAMQPFARLDQARDPNRGGGVGLGLSIAADIARSHGGSLRIGQSETLGGARIDLILAR</sequence>
<proteinExistence type="predicted"/>
<evidence type="ECO:0000256" key="6">
    <source>
        <dbReference type="ARBA" id="ARBA00022553"/>
    </source>
</evidence>
<dbReference type="RefSeq" id="WP_136393124.1">
    <property type="nucleotide sequence ID" value="NZ_SSND01000001.1"/>
</dbReference>
<dbReference type="InterPro" id="IPR050980">
    <property type="entry name" value="2C_sensor_his_kinase"/>
</dbReference>
<dbReference type="PROSITE" id="PS50885">
    <property type="entry name" value="HAMP"/>
    <property type="match status" value="1"/>
</dbReference>
<dbReference type="GO" id="GO:0005886">
    <property type="term" value="C:plasma membrane"/>
    <property type="evidence" value="ECO:0007669"/>
    <property type="project" value="UniProtKB-SubCell"/>
</dbReference>
<dbReference type="SMART" id="SM00387">
    <property type="entry name" value="HATPase_c"/>
    <property type="match status" value="1"/>
</dbReference>
<dbReference type="PROSITE" id="PS50109">
    <property type="entry name" value="HIS_KIN"/>
    <property type="match status" value="1"/>
</dbReference>
<gene>
    <name evidence="18" type="ORF">E7811_03150</name>
</gene>
<dbReference type="Pfam" id="PF00672">
    <property type="entry name" value="HAMP"/>
    <property type="match status" value="1"/>
</dbReference>
<evidence type="ECO:0000259" key="16">
    <source>
        <dbReference type="PROSITE" id="PS50109"/>
    </source>
</evidence>
<keyword evidence="6" id="KW-0597">Phosphoprotein</keyword>
<feature type="domain" description="HAMP" evidence="17">
    <location>
        <begin position="181"/>
        <end position="232"/>
    </location>
</feature>
<dbReference type="Gene3D" id="3.30.565.10">
    <property type="entry name" value="Histidine kinase-like ATPase, C-terminal domain"/>
    <property type="match status" value="1"/>
</dbReference>
<feature type="transmembrane region" description="Helical" evidence="15">
    <location>
        <begin position="161"/>
        <end position="180"/>
    </location>
</feature>
<dbReference type="OrthoDB" id="9804645at2"/>
<name>A0A4S3MRN8_9RHOB</name>
<evidence type="ECO:0000256" key="2">
    <source>
        <dbReference type="ARBA" id="ARBA00004429"/>
    </source>
</evidence>
<feature type="transmembrane region" description="Helical" evidence="15">
    <location>
        <begin position="12"/>
        <end position="36"/>
    </location>
</feature>
<comment type="catalytic activity">
    <reaction evidence="1">
        <text>ATP + protein L-histidine = ADP + protein N-phospho-L-histidine.</text>
        <dbReference type="EC" id="2.7.13.3"/>
    </reaction>
</comment>
<dbReference type="InterPro" id="IPR005467">
    <property type="entry name" value="His_kinase_dom"/>
</dbReference>
<dbReference type="AlphaFoldDB" id="A0A4S3MRN8"/>
<keyword evidence="5" id="KW-0997">Cell inner membrane</keyword>
<evidence type="ECO:0000256" key="1">
    <source>
        <dbReference type="ARBA" id="ARBA00000085"/>
    </source>
</evidence>
<keyword evidence="10" id="KW-0418">Kinase</keyword>
<dbReference type="InterPro" id="IPR036890">
    <property type="entry name" value="HATPase_C_sf"/>
</dbReference>
<evidence type="ECO:0000256" key="12">
    <source>
        <dbReference type="ARBA" id="ARBA00022989"/>
    </source>
</evidence>
<keyword evidence="12 15" id="KW-1133">Transmembrane helix</keyword>
<evidence type="ECO:0000256" key="9">
    <source>
        <dbReference type="ARBA" id="ARBA00022741"/>
    </source>
</evidence>
<keyword evidence="7" id="KW-0808">Transferase</keyword>
<evidence type="ECO:0000259" key="17">
    <source>
        <dbReference type="PROSITE" id="PS50885"/>
    </source>
</evidence>
<organism evidence="18 19">
    <name type="scientific">Aliigemmobacter aestuarii</name>
    <dbReference type="NCBI Taxonomy" id="1445661"/>
    <lineage>
        <taxon>Bacteria</taxon>
        <taxon>Pseudomonadati</taxon>
        <taxon>Pseudomonadota</taxon>
        <taxon>Alphaproteobacteria</taxon>
        <taxon>Rhodobacterales</taxon>
        <taxon>Paracoccaceae</taxon>
        <taxon>Aliigemmobacter</taxon>
    </lineage>
</organism>
<evidence type="ECO:0000256" key="10">
    <source>
        <dbReference type="ARBA" id="ARBA00022777"/>
    </source>
</evidence>
<evidence type="ECO:0000256" key="4">
    <source>
        <dbReference type="ARBA" id="ARBA00022475"/>
    </source>
</evidence>
<dbReference type="PANTHER" id="PTHR44936:SF5">
    <property type="entry name" value="SENSOR HISTIDINE KINASE ENVZ"/>
    <property type="match status" value="1"/>
</dbReference>
<dbReference type="GO" id="GO:0000155">
    <property type="term" value="F:phosphorelay sensor kinase activity"/>
    <property type="evidence" value="ECO:0007669"/>
    <property type="project" value="InterPro"/>
</dbReference>
<evidence type="ECO:0000313" key="18">
    <source>
        <dbReference type="EMBL" id="THD84743.1"/>
    </source>
</evidence>
<evidence type="ECO:0000256" key="8">
    <source>
        <dbReference type="ARBA" id="ARBA00022692"/>
    </source>
</evidence>
<evidence type="ECO:0000256" key="11">
    <source>
        <dbReference type="ARBA" id="ARBA00022840"/>
    </source>
</evidence>
<evidence type="ECO:0000256" key="7">
    <source>
        <dbReference type="ARBA" id="ARBA00022679"/>
    </source>
</evidence>
<dbReference type="PANTHER" id="PTHR44936">
    <property type="entry name" value="SENSOR PROTEIN CREC"/>
    <property type="match status" value="1"/>
</dbReference>
<accession>A0A4S3MRN8</accession>
<evidence type="ECO:0000256" key="3">
    <source>
        <dbReference type="ARBA" id="ARBA00012438"/>
    </source>
</evidence>
<keyword evidence="11" id="KW-0067">ATP-binding</keyword>
<evidence type="ECO:0000256" key="5">
    <source>
        <dbReference type="ARBA" id="ARBA00022519"/>
    </source>
</evidence>
<evidence type="ECO:0000256" key="15">
    <source>
        <dbReference type="SAM" id="Phobius"/>
    </source>
</evidence>
<keyword evidence="13" id="KW-0902">Two-component regulatory system</keyword>
<dbReference type="SUPFAM" id="SSF55874">
    <property type="entry name" value="ATPase domain of HSP90 chaperone/DNA topoisomerase II/histidine kinase"/>
    <property type="match status" value="1"/>
</dbReference>
<dbReference type="SUPFAM" id="SSF47384">
    <property type="entry name" value="Homodimeric domain of signal transducing histidine kinase"/>
    <property type="match status" value="1"/>
</dbReference>
<keyword evidence="9" id="KW-0547">Nucleotide-binding</keyword>
<dbReference type="InterPro" id="IPR003661">
    <property type="entry name" value="HisK_dim/P_dom"/>
</dbReference>
<dbReference type="SMART" id="SM00388">
    <property type="entry name" value="HisKA"/>
    <property type="match status" value="1"/>
</dbReference>
<reference evidence="18 19" key="1">
    <citation type="submission" date="2019-04" db="EMBL/GenBank/DDBJ databases">
        <title>Draft genome sequence of Gemmobacter aestuarii sp. nov.</title>
        <authorList>
            <person name="Hameed A."/>
            <person name="Lin S.-Y."/>
            <person name="Shahina M."/>
            <person name="Lai W.-A."/>
            <person name="Young C.-C."/>
        </authorList>
    </citation>
    <scope>NUCLEOTIDE SEQUENCE [LARGE SCALE GENOMIC DNA]</scope>
    <source>
        <strain evidence="18 19">CC-PW-75</strain>
    </source>
</reference>